<organism evidence="9 10">
    <name type="scientific">Bradyrhizobium betae</name>
    <dbReference type="NCBI Taxonomy" id="244734"/>
    <lineage>
        <taxon>Bacteria</taxon>
        <taxon>Pseudomonadati</taxon>
        <taxon>Pseudomonadota</taxon>
        <taxon>Alphaproteobacteria</taxon>
        <taxon>Hyphomicrobiales</taxon>
        <taxon>Nitrobacteraceae</taxon>
        <taxon>Bradyrhizobium</taxon>
    </lineage>
</organism>
<dbReference type="InterPro" id="IPR011049">
    <property type="entry name" value="Serralysin-like_metalloprot_C"/>
</dbReference>
<dbReference type="CDD" id="cd11304">
    <property type="entry name" value="Cadherin_repeat"/>
    <property type="match status" value="15"/>
</dbReference>
<dbReference type="SUPFAM" id="SSF49313">
    <property type="entry name" value="Cadherin-like"/>
    <property type="match status" value="15"/>
</dbReference>
<keyword evidence="6" id="KW-1133">Transmembrane helix</keyword>
<dbReference type="InterPro" id="IPR015919">
    <property type="entry name" value="Cadherin-like_sf"/>
</dbReference>
<dbReference type="SMART" id="SM00112">
    <property type="entry name" value="CA"/>
    <property type="match status" value="15"/>
</dbReference>
<dbReference type="GO" id="GO:0016020">
    <property type="term" value="C:membrane"/>
    <property type="evidence" value="ECO:0007669"/>
    <property type="project" value="UniProtKB-SubCell"/>
</dbReference>
<feature type="domain" description="Cadherin" evidence="8">
    <location>
        <begin position="1015"/>
        <end position="1118"/>
    </location>
</feature>
<evidence type="ECO:0000313" key="10">
    <source>
        <dbReference type="Proteomes" id="UP000290819"/>
    </source>
</evidence>
<evidence type="ECO:0000256" key="2">
    <source>
        <dbReference type="ARBA" id="ARBA00022692"/>
    </source>
</evidence>
<dbReference type="EMBL" id="MZXW01000050">
    <property type="protein sequence ID" value="RXT36359.1"/>
    <property type="molecule type" value="Genomic_DNA"/>
</dbReference>
<comment type="subcellular location">
    <subcellularLocation>
        <location evidence="1">Membrane</location>
    </subcellularLocation>
</comment>
<keyword evidence="3" id="KW-0677">Repeat</keyword>
<name>A0A4Q1UP03_9BRAD</name>
<proteinExistence type="predicted"/>
<feature type="domain" description="Cadherin" evidence="8">
    <location>
        <begin position="115"/>
        <end position="208"/>
    </location>
</feature>
<evidence type="ECO:0000256" key="3">
    <source>
        <dbReference type="ARBA" id="ARBA00022737"/>
    </source>
</evidence>
<feature type="domain" description="Cadherin" evidence="8">
    <location>
        <begin position="709"/>
        <end position="809"/>
    </location>
</feature>
<dbReference type="Proteomes" id="UP000290819">
    <property type="component" value="Unassembled WGS sequence"/>
</dbReference>
<dbReference type="Pfam" id="PF00028">
    <property type="entry name" value="Cadherin"/>
    <property type="match status" value="7"/>
</dbReference>
<dbReference type="GO" id="GO:0007156">
    <property type="term" value="P:homophilic cell adhesion via plasma membrane adhesion molecules"/>
    <property type="evidence" value="ECO:0007669"/>
    <property type="project" value="InterPro"/>
</dbReference>
<gene>
    <name evidence="9" type="ORF">B5V03_32285</name>
</gene>
<evidence type="ECO:0000256" key="1">
    <source>
        <dbReference type="ARBA" id="ARBA00004370"/>
    </source>
</evidence>
<accession>A0A4Q1UP03</accession>
<dbReference type="SUPFAM" id="SSF51120">
    <property type="entry name" value="beta-Roll"/>
    <property type="match status" value="1"/>
</dbReference>
<dbReference type="PROSITE" id="PS50268">
    <property type="entry name" value="CADHERIN_2"/>
    <property type="match status" value="15"/>
</dbReference>
<reference evidence="9 10" key="1">
    <citation type="submission" date="2017-03" db="EMBL/GenBank/DDBJ databases">
        <authorList>
            <person name="Safronova V.I."/>
            <person name="Sazanova A.L."/>
            <person name="Chirak E.R."/>
        </authorList>
    </citation>
    <scope>NUCLEOTIDE SEQUENCE [LARGE SCALE GENOMIC DNA]</scope>
    <source>
        <strain evidence="9 10">Opo-243</strain>
    </source>
</reference>
<dbReference type="InterPro" id="IPR002126">
    <property type="entry name" value="Cadherin-like_dom"/>
</dbReference>
<evidence type="ECO:0000256" key="6">
    <source>
        <dbReference type="ARBA" id="ARBA00022989"/>
    </source>
</evidence>
<feature type="domain" description="Cadherin" evidence="8">
    <location>
        <begin position="816"/>
        <end position="912"/>
    </location>
</feature>
<keyword evidence="7" id="KW-0472">Membrane</keyword>
<keyword evidence="2" id="KW-0812">Transmembrane</keyword>
<evidence type="ECO:0000256" key="7">
    <source>
        <dbReference type="ARBA" id="ARBA00023136"/>
    </source>
</evidence>
<feature type="domain" description="Cadherin" evidence="8">
    <location>
        <begin position="912"/>
        <end position="1015"/>
    </location>
</feature>
<dbReference type="InterPro" id="IPR050971">
    <property type="entry name" value="Cadherin-domain_protein"/>
</dbReference>
<feature type="domain" description="Cadherin" evidence="8">
    <location>
        <begin position="1427"/>
        <end position="1529"/>
    </location>
</feature>
<feature type="domain" description="Cadherin" evidence="8">
    <location>
        <begin position="15"/>
        <end position="108"/>
    </location>
</feature>
<keyword evidence="5" id="KW-0130">Cell adhesion</keyword>
<feature type="domain" description="Cadherin" evidence="8">
    <location>
        <begin position="1118"/>
        <end position="1221"/>
    </location>
</feature>
<feature type="domain" description="Cadherin" evidence="8">
    <location>
        <begin position="616"/>
        <end position="709"/>
    </location>
</feature>
<feature type="domain" description="Cadherin" evidence="8">
    <location>
        <begin position="316"/>
        <end position="409"/>
    </location>
</feature>
<feature type="domain" description="Cadherin" evidence="8">
    <location>
        <begin position="1221"/>
        <end position="1324"/>
    </location>
</feature>
<dbReference type="Gene3D" id="2.60.40.60">
    <property type="entry name" value="Cadherins"/>
    <property type="match status" value="15"/>
</dbReference>
<dbReference type="PANTHER" id="PTHR24025:SF23">
    <property type="entry name" value="NEURAL-CADHERIN"/>
    <property type="match status" value="1"/>
</dbReference>
<keyword evidence="10" id="KW-1185">Reference proteome</keyword>
<feature type="domain" description="Cadherin" evidence="8">
    <location>
        <begin position="416"/>
        <end position="509"/>
    </location>
</feature>
<evidence type="ECO:0000256" key="4">
    <source>
        <dbReference type="ARBA" id="ARBA00022837"/>
    </source>
</evidence>
<dbReference type="InterPro" id="IPR040853">
    <property type="entry name" value="RapA2_cadherin-like"/>
</dbReference>
<keyword evidence="4" id="KW-0106">Calcium</keyword>
<dbReference type="GO" id="GO:0005911">
    <property type="term" value="C:cell-cell junction"/>
    <property type="evidence" value="ECO:0007669"/>
    <property type="project" value="TreeGrafter"/>
</dbReference>
<evidence type="ECO:0000259" key="8">
    <source>
        <dbReference type="PROSITE" id="PS50268"/>
    </source>
</evidence>
<comment type="caution">
    <text evidence="9">The sequence shown here is derived from an EMBL/GenBank/DDBJ whole genome shotgun (WGS) entry which is preliminary data.</text>
</comment>
<dbReference type="Pfam" id="PF17803">
    <property type="entry name" value="Cadherin_4"/>
    <property type="match status" value="1"/>
</dbReference>
<protein>
    <recommendedName>
        <fullName evidence="8">Cadherin domain-containing protein</fullName>
    </recommendedName>
</protein>
<sequence>MAPSTPVDGNAAANTVSEAAANGDLVGITATASDIHGGTVTFALSDDAGGRFAIDAATGVVTVADAALLDFETATSHAITVTASDGTLTSSQSFTIAVTDVAPSTPVDGNAAANTVSEAAANGDLVGITASATDVHGGTVTFALSDDAGGRFAIDAATGVVSVANAALLDFETATSHDITVTASDGTLTSSQSFSIAVTDVAPSTPVDGNAAANTVSEAAANGDLVGITASASDIHGGTVTFALSDDAGGRFAIDAATGVVTVANAALLDFETATSHNITVTAADPSGAFTSQSFSIAVTDVAPTQPVDGNAAANTVSEGAANGDLVGITATASDVHGGTVTFALSDDAGGRFAIDAATGVVTVADSSKLDFETATSHDITVTASDGTLTSSQSFSIAVTDVAPSQPVDGNAAANTVSEAAANGDLVGITASASDIHGGTVTFALSDDAGGRFAIDAATGVVTVANAALLDFETATSHDITVTASDGTLVSSQSFTIAVTDVAPSQPVDGNAATNTVSEAAANGDLVGITASASDVHGGTVTFALSDDAGGRFAIDAATGVVTVADSSLLDFETATSHDITVTASDGTLTSSQSFSIAVTDVAPSTPIDGNAAANTVSEAAANGTTVGITASASDIHGGTVTFALSDDAGGRFAIDAATGVVTVADAALLDFETSSSHDITVTASDGTLTSSQSFTIAVTDVAPSQPVDSNAAANTVSEGAANGDLVGITASATDVHGGTVTFALSDDAGGRFAIDAATGVVTVADASLLDFETATSHSITVTASDGTLVSSQSFSIAVTDVAPSTPVDGNAAANTVAEGAANGSTVGVTASASDVNGPAVTYSLTGDSSGGGFTINAATGVVTIADSTKIDYESAPGHAYTVTAQASDGTLVSSQSFSIAVTDVAPSTPVDSNAATNTVAEGAANGTAVGVTASATDVNGPAVTYSLTGDSSGGGFTINAATGVVTIADSTKIDYESAPGHAYTVTAQASDGTLASSQSFSIAVTDVAPSTPVDSNAGTNTVAEGAANGTAVGVTASASDVNGPAVTYSLTGDSSGGGFTINAATGVVTVADSTKIDYESAPGHAYTVTAQASDGTLVSSQSFSIAVTDVAPSTPVDSNAATNTVAEGAANGTAVGVTASATDVNGPAVTYSLTGDSSGGGFTINAATGVVTVADSSKIDYESSPGHAYTVTAQASDGTLVSSQSFSIAVTDVAPSTPVDSNAAANTIAEGAANGTAVGVTATSSDVNGPAVTYSLTGDSSGGGFTINAATGVVTVADSTKIDYESSPGHAYTVTAQASDGTLASSQTFTIAVSDVAPSTPVDSNGATNTVAEGAANGSTVGVTASASDVNGPAVTYSLTGDTSGGGFTINAATGVVTVADASKIDYESSPGHAYTVTAQASDGTLVSSQSFSIAVTDVAPSTPVDSNAAANTIAEGAANGTAVGVTATSSDVNGPAVTYSLTGDSSGGGFTINAATGVVTIADSTKIDYESAPGHAYTVTAQASDGTLASSQSFTIAVSDVNEAPVANADTGAVNEDATLTVTAANGVIQGTTGGSVADTDVDNATNTLLVSGVVAGTGAVTQGVGVGSSLVGTYGHLTLNANGSYSYVADTANSLAAGIQAVDTFTYTDKDPGGLVSNTTTLKITVTGINDAPVVTTQSPANLNVASGVLVSSFRSSTDVDAGALHGIAITALSSNGGGAWQYSTNGGSSWTNIGTVSATSALLLDDSNLVRIIGSGNSGTLTYKAWDETTGTVGTKVNPGAGGGTTAFSTATNTLSATHPAGIAGEQINLGLTDPSADHLGAVTLTIAGISAGWALSEGTDNGDGTWTVVTSDVASLFVTSPSTYTGALVLNVAETWTNADGSTGHAMVADNLEAYVPGNPVFALSGDDYLTGSSGHDQFVFSQPIGHDVIYNFDATSDQIDLIGYAGFTGFGDILAHMADDAAGNAVIALGDGQSITLHGVDANSLTANDFVFEQTPVTENAGNMVISDGATMPLSGVLHNTGSIALNSTGDETDLHLIEHGITLEGGGHVDLSDSGQNVITGTASDVTLTNVDNTISGAGQLGAGLLTVVNQGTIDATGTNSLVIDTGTNAVINSGTLEATGTGGLEVHSDVINTGVLWANGGNITIDGNVSGNGTAQISGSATLEFGAASSANVAVDAQATGTIVLHDSFDFSGAVSGFNGDDHLDLLDVAFGTGATASYVANQDGAGGTLSVTDGIHTANIILLGQYDPAGFQTEADKNTGTLISYHDHLA</sequence>
<feature type="domain" description="Cadherin" evidence="8">
    <location>
        <begin position="1331"/>
        <end position="1427"/>
    </location>
</feature>
<feature type="domain" description="Cadherin" evidence="8">
    <location>
        <begin position="215"/>
        <end position="309"/>
    </location>
</feature>
<dbReference type="GO" id="GO:0005509">
    <property type="term" value="F:calcium ion binding"/>
    <property type="evidence" value="ECO:0007669"/>
    <property type="project" value="InterPro"/>
</dbReference>
<dbReference type="PANTHER" id="PTHR24025">
    <property type="entry name" value="DESMOGLEIN FAMILY MEMBER"/>
    <property type="match status" value="1"/>
</dbReference>
<evidence type="ECO:0000313" key="9">
    <source>
        <dbReference type="EMBL" id="RXT36359.1"/>
    </source>
</evidence>
<feature type="domain" description="Cadherin" evidence="8">
    <location>
        <begin position="509"/>
        <end position="609"/>
    </location>
</feature>
<evidence type="ECO:0000256" key="5">
    <source>
        <dbReference type="ARBA" id="ARBA00022889"/>
    </source>
</evidence>